<comment type="caution">
    <text evidence="2">The sequence shown here is derived from an EMBL/GenBank/DDBJ whole genome shotgun (WGS) entry which is preliminary data.</text>
</comment>
<dbReference type="PANTHER" id="PTHR38116">
    <property type="entry name" value="CHROMOSOME 7, WHOLE GENOME SHOTGUN SEQUENCE"/>
    <property type="match status" value="1"/>
</dbReference>
<dbReference type="EMBL" id="NPIC01000005">
    <property type="protein sequence ID" value="RDL36074.1"/>
    <property type="molecule type" value="Genomic_DNA"/>
</dbReference>
<dbReference type="PANTHER" id="PTHR38116:SF8">
    <property type="entry name" value="BZIP DOMAIN-CONTAINING PROTEIN"/>
    <property type="match status" value="1"/>
</dbReference>
<gene>
    <name evidence="2" type="ORF">BP5553_06686</name>
</gene>
<sequence length="274" mass="30032">MRGNTASRDLVEDLDHWHGVLDARKRKQIQDRLAQRARRKRLATLKNNPATSNSKSGHHCPRPLLPRGADTNGGEDSCSKEIVSSTPYAGQESKLTLLLKTPGSAKNNELMLSLGSTNLTHNTSTLSTGDPGPAFTFTSTPSWSTIGPDNRYLSLPNISVYAAMFNNGCILGIVCGHHVPSKTGLQTSITPFSLHPTSVQATVVHSQFIDQFPFPRMRDNLITLSLNGLIDEEIFMADLFTTDSFMVKPEGVSWDAASWSISPSFKAKWGFLFN</sequence>
<feature type="region of interest" description="Disordered" evidence="1">
    <location>
        <begin position="40"/>
        <end position="85"/>
    </location>
</feature>
<dbReference type="Proteomes" id="UP000254866">
    <property type="component" value="Unassembled WGS sequence"/>
</dbReference>
<organism evidence="2 3">
    <name type="scientific">Venustampulla echinocandica</name>
    <dbReference type="NCBI Taxonomy" id="2656787"/>
    <lineage>
        <taxon>Eukaryota</taxon>
        <taxon>Fungi</taxon>
        <taxon>Dikarya</taxon>
        <taxon>Ascomycota</taxon>
        <taxon>Pezizomycotina</taxon>
        <taxon>Leotiomycetes</taxon>
        <taxon>Helotiales</taxon>
        <taxon>Pleuroascaceae</taxon>
        <taxon>Venustampulla</taxon>
    </lineage>
</organism>
<proteinExistence type="predicted"/>
<dbReference type="AlphaFoldDB" id="A0A370TKM6"/>
<keyword evidence="3" id="KW-1185">Reference proteome</keyword>
<accession>A0A370TKM6</accession>
<dbReference type="GeneID" id="43599535"/>
<protein>
    <submittedName>
        <fullName evidence="2">Uncharacterized protein</fullName>
    </submittedName>
</protein>
<feature type="compositionally biased region" description="Polar residues" evidence="1">
    <location>
        <begin position="46"/>
        <end position="55"/>
    </location>
</feature>
<name>A0A370TKM6_9HELO</name>
<evidence type="ECO:0000256" key="1">
    <source>
        <dbReference type="SAM" id="MobiDB-lite"/>
    </source>
</evidence>
<reference evidence="2 3" key="1">
    <citation type="journal article" date="2018" name="IMA Fungus">
        <title>IMA Genome-F 9: Draft genome sequence of Annulohypoxylon stygium, Aspergillus mulundensis, Berkeleyomyces basicola (syn. Thielaviopsis basicola), Ceratocystis smalleyi, two Cercospora beticola strains, Coleophoma cylindrospora, Fusarium fracticaudum, Phialophora cf. hyalina, and Morchella septimelata.</title>
        <authorList>
            <person name="Wingfield B.D."/>
            <person name="Bills G.F."/>
            <person name="Dong Y."/>
            <person name="Huang W."/>
            <person name="Nel W.J."/>
            <person name="Swalarsk-Parry B.S."/>
            <person name="Vaghefi N."/>
            <person name="Wilken P.M."/>
            <person name="An Z."/>
            <person name="de Beer Z.W."/>
            <person name="De Vos L."/>
            <person name="Chen L."/>
            <person name="Duong T.A."/>
            <person name="Gao Y."/>
            <person name="Hammerbacher A."/>
            <person name="Kikkert J.R."/>
            <person name="Li Y."/>
            <person name="Li H."/>
            <person name="Li K."/>
            <person name="Li Q."/>
            <person name="Liu X."/>
            <person name="Ma X."/>
            <person name="Naidoo K."/>
            <person name="Pethybridge S.J."/>
            <person name="Sun J."/>
            <person name="Steenkamp E.T."/>
            <person name="van der Nest M.A."/>
            <person name="van Wyk S."/>
            <person name="Wingfield M.J."/>
            <person name="Xiong C."/>
            <person name="Yue Q."/>
            <person name="Zhang X."/>
        </authorList>
    </citation>
    <scope>NUCLEOTIDE SEQUENCE [LARGE SCALE GENOMIC DNA]</scope>
    <source>
        <strain evidence="2 3">BP 5553</strain>
    </source>
</reference>
<dbReference type="InterPro" id="IPR021833">
    <property type="entry name" value="DUF3425"/>
</dbReference>
<dbReference type="STRING" id="2656787.A0A370TKM6"/>
<dbReference type="Pfam" id="PF11905">
    <property type="entry name" value="DUF3425"/>
    <property type="match status" value="1"/>
</dbReference>
<evidence type="ECO:0000313" key="2">
    <source>
        <dbReference type="EMBL" id="RDL36074.1"/>
    </source>
</evidence>
<evidence type="ECO:0000313" key="3">
    <source>
        <dbReference type="Proteomes" id="UP000254866"/>
    </source>
</evidence>
<dbReference type="RefSeq" id="XP_031868730.1">
    <property type="nucleotide sequence ID" value="XM_032015309.1"/>
</dbReference>
<dbReference type="OrthoDB" id="2245989at2759"/>